<dbReference type="Proteomes" id="UP000199759">
    <property type="component" value="Unassembled WGS sequence"/>
</dbReference>
<dbReference type="GO" id="GO:0003688">
    <property type="term" value="F:DNA replication origin binding"/>
    <property type="evidence" value="ECO:0007669"/>
    <property type="project" value="TreeGrafter"/>
</dbReference>
<gene>
    <name evidence="1" type="ORF">SAMN04488568_1115</name>
</gene>
<dbReference type="InterPro" id="IPR027417">
    <property type="entry name" value="P-loop_NTPase"/>
</dbReference>
<accession>A0A1G9T200</accession>
<dbReference type="SUPFAM" id="SSF52540">
    <property type="entry name" value="P-loop containing nucleoside triphosphate hydrolases"/>
    <property type="match status" value="1"/>
</dbReference>
<organism evidence="1 2">
    <name type="scientific">Maricaulis salignorans</name>
    <dbReference type="NCBI Taxonomy" id="144026"/>
    <lineage>
        <taxon>Bacteria</taxon>
        <taxon>Pseudomonadati</taxon>
        <taxon>Pseudomonadota</taxon>
        <taxon>Alphaproteobacteria</taxon>
        <taxon>Maricaulales</taxon>
        <taxon>Maricaulaceae</taxon>
        <taxon>Maricaulis</taxon>
    </lineage>
</organism>
<dbReference type="Gene3D" id="3.40.50.300">
    <property type="entry name" value="P-loop containing nucleotide triphosphate hydrolases"/>
    <property type="match status" value="1"/>
</dbReference>
<name>A0A1G9T200_9PROT</name>
<protein>
    <recommendedName>
        <fullName evidence="3">Regulatory inactivation of DnaA Hda protein</fullName>
    </recommendedName>
</protein>
<evidence type="ECO:0000313" key="1">
    <source>
        <dbReference type="EMBL" id="SDM41739.1"/>
    </source>
</evidence>
<dbReference type="PANTHER" id="PTHR30050">
    <property type="entry name" value="CHROMOSOMAL REPLICATION INITIATOR PROTEIN DNAA"/>
    <property type="match status" value="1"/>
</dbReference>
<dbReference type="AlphaFoldDB" id="A0A1G9T200"/>
<dbReference type="PANTHER" id="PTHR30050:SF5">
    <property type="entry name" value="DNAA REGULATORY INACTIVATOR HDA"/>
    <property type="match status" value="1"/>
</dbReference>
<reference evidence="1 2" key="1">
    <citation type="submission" date="2016-10" db="EMBL/GenBank/DDBJ databases">
        <authorList>
            <person name="de Groot N.N."/>
        </authorList>
    </citation>
    <scope>NUCLEOTIDE SEQUENCE [LARGE SCALE GENOMIC DNA]</scope>
    <source>
        <strain evidence="1 2">DSM 16077</strain>
    </source>
</reference>
<dbReference type="RefSeq" id="WP_143024101.1">
    <property type="nucleotide sequence ID" value="NZ_FNHG01000011.1"/>
</dbReference>
<dbReference type="EMBL" id="FNHG01000011">
    <property type="protein sequence ID" value="SDM41739.1"/>
    <property type="molecule type" value="Genomic_DNA"/>
</dbReference>
<proteinExistence type="predicted"/>
<dbReference type="GO" id="GO:0006270">
    <property type="term" value="P:DNA replication initiation"/>
    <property type="evidence" value="ECO:0007669"/>
    <property type="project" value="TreeGrafter"/>
</dbReference>
<dbReference type="STRING" id="144026.SAMN04488568_1115"/>
<evidence type="ECO:0008006" key="3">
    <source>
        <dbReference type="Google" id="ProtNLM"/>
    </source>
</evidence>
<evidence type="ECO:0000313" key="2">
    <source>
        <dbReference type="Proteomes" id="UP000199759"/>
    </source>
</evidence>
<keyword evidence="2" id="KW-1185">Reference proteome</keyword>
<dbReference type="GO" id="GO:0005886">
    <property type="term" value="C:plasma membrane"/>
    <property type="evidence" value="ECO:0007669"/>
    <property type="project" value="TreeGrafter"/>
</dbReference>
<dbReference type="Gene3D" id="1.10.8.60">
    <property type="match status" value="1"/>
</dbReference>
<dbReference type="OrthoDB" id="7390113at2"/>
<sequence>MTGQLVLNLPVRVDFSAESFVEGRANADAVAALSRWRDWPRAVLALTGPSGAGKSHLAAIWAQRAGARTTDAASLAACLAVLPSGVSLLVEDVDDGIDDAALFHAINRAAEGDIPGLLITGRAPPVLWRASLPDLVSRLRALPHVELSEPDDELLTRLLLKQFQDRGAPLRPGVVEYMLPRMERSVSAVRSLVDRMDKLALARQTPVNRAVARAVLGDLPEHGDNE</sequence>